<keyword evidence="1" id="KW-0732">Signal</keyword>
<dbReference type="InterPro" id="IPR036938">
    <property type="entry name" value="PAP2/HPO_sf"/>
</dbReference>
<sequence>MNHILLKTSACFLTAGLLLATGTVQAQPAKGKQPKGQTSAYLGETSRSALSKGVLDRLEQTSGKAGKFKKPKDRVVFWFNAMLDSSAIDHTPDPDTGEVDFYQGGPTRSSRAFAIVQTAVFDALNAFDGKYQSYNDLGTFNTKDASKDAAITYAAYNTLRALYPDQSERLLALLQSDLGQLKDSEQRIVNGQAIGEAAAAAMLEARRNDNADHLEPAYGEGGAVADGNGTYHTTRVNTGATVPGEWQPDPVDPVGDDSVALGAYWGSLTPFSLTSGDQFRSPIPPTITSEEYTEAYQEVAALGGSPANTITPSASTPQTRFIGNYWGYDGVPLLGIPPRLFNLIALQAALDNTIEHELELARYFALINVGLADSGIAAWDSKYYYNYWRPVTGIRTDDNNPSTLQDEQWLPVGVSVINTTIAIRPTPPFPSYPSGHATFGASTFEIMRSMFGDQPFTFVSEEYNGEGFDPFTPDTPRPLVPVRFKSYTAAQQENGISRIYNGVHWDFDNIAGQVMGVQIAQNLMHNVEAFSQVGKSKDGK</sequence>
<dbReference type="Gene3D" id="1.20.144.10">
    <property type="entry name" value="Phosphatidic acid phosphatase type 2/haloperoxidase"/>
    <property type="match status" value="1"/>
</dbReference>
<reference evidence="4" key="1">
    <citation type="journal article" date="2022" name="Arch. Microbiol.">
        <title>Microbulbifer okhotskensis sp. nov., isolated from a deep bottom sediment of the Okhotsk Sea.</title>
        <authorList>
            <person name="Romanenko L."/>
            <person name="Kurilenko V."/>
            <person name="Otstavnykh N."/>
            <person name="Velansky P."/>
            <person name="Isaeva M."/>
            <person name="Mikhailov V."/>
        </authorList>
    </citation>
    <scope>NUCLEOTIDE SEQUENCE</scope>
    <source>
        <strain evidence="4">OS29</strain>
    </source>
</reference>
<proteinExistence type="predicted"/>
<organism evidence="4 5">
    <name type="scientific">Microbulbifer okhotskensis</name>
    <dbReference type="NCBI Taxonomy" id="2926617"/>
    <lineage>
        <taxon>Bacteria</taxon>
        <taxon>Pseudomonadati</taxon>
        <taxon>Pseudomonadota</taxon>
        <taxon>Gammaproteobacteria</taxon>
        <taxon>Cellvibrionales</taxon>
        <taxon>Microbulbiferaceae</taxon>
        <taxon>Microbulbifer</taxon>
    </lineage>
</organism>
<name>A0A9X2J8T3_9GAMM</name>
<dbReference type="InterPro" id="IPR016119">
    <property type="entry name" value="Br/Cl_peroxidase_C"/>
</dbReference>
<dbReference type="Pfam" id="PF21167">
    <property type="entry name" value="DUF6851"/>
    <property type="match status" value="1"/>
</dbReference>
<evidence type="ECO:0000259" key="2">
    <source>
        <dbReference type="Pfam" id="PF01569"/>
    </source>
</evidence>
<evidence type="ECO:0000259" key="3">
    <source>
        <dbReference type="Pfam" id="PF21167"/>
    </source>
</evidence>
<gene>
    <name evidence="4" type="ORF">MO867_16215</name>
</gene>
<keyword evidence="5" id="KW-1185">Reference proteome</keyword>
<dbReference type="Gene3D" id="1.10.606.10">
    <property type="entry name" value="Vanadium-containing Chloroperoxidase, domain 2"/>
    <property type="match status" value="1"/>
</dbReference>
<dbReference type="CDD" id="cd03398">
    <property type="entry name" value="PAP2_haloperoxidase"/>
    <property type="match status" value="1"/>
</dbReference>
<accession>A0A9X2J8T3</accession>
<dbReference type="InterPro" id="IPR049283">
    <property type="entry name" value="DUF6851"/>
</dbReference>
<dbReference type="AlphaFoldDB" id="A0A9X2J8T3"/>
<dbReference type="EMBL" id="JALBWM010000088">
    <property type="protein sequence ID" value="MCO1335881.1"/>
    <property type="molecule type" value="Genomic_DNA"/>
</dbReference>
<dbReference type="Proteomes" id="UP001139028">
    <property type="component" value="Unassembled WGS sequence"/>
</dbReference>
<dbReference type="PANTHER" id="PTHR34599">
    <property type="entry name" value="PEROXIDASE-RELATED"/>
    <property type="match status" value="1"/>
</dbReference>
<dbReference type="RefSeq" id="WP_252471011.1">
    <property type="nucleotide sequence ID" value="NZ_JALBWM010000088.1"/>
</dbReference>
<evidence type="ECO:0000313" key="5">
    <source>
        <dbReference type="Proteomes" id="UP001139028"/>
    </source>
</evidence>
<evidence type="ECO:0000256" key="1">
    <source>
        <dbReference type="SAM" id="SignalP"/>
    </source>
</evidence>
<dbReference type="InterPro" id="IPR000326">
    <property type="entry name" value="PAP2/HPO"/>
</dbReference>
<feature type="domain" description="DUF6851" evidence="3">
    <location>
        <begin position="115"/>
        <end position="213"/>
    </location>
</feature>
<evidence type="ECO:0000313" key="4">
    <source>
        <dbReference type="EMBL" id="MCO1335881.1"/>
    </source>
</evidence>
<dbReference type="InterPro" id="IPR052559">
    <property type="entry name" value="V-haloperoxidase"/>
</dbReference>
<comment type="caution">
    <text evidence="4">The sequence shown here is derived from an EMBL/GenBank/DDBJ whole genome shotgun (WGS) entry which is preliminary data.</text>
</comment>
<feature type="signal peptide" evidence="1">
    <location>
        <begin position="1"/>
        <end position="26"/>
    </location>
</feature>
<feature type="domain" description="Phosphatidic acid phosphatase type 2/haloperoxidase" evidence="2">
    <location>
        <begin position="371"/>
        <end position="525"/>
    </location>
</feature>
<feature type="chain" id="PRO_5040758427" evidence="1">
    <location>
        <begin position="27"/>
        <end position="540"/>
    </location>
</feature>
<dbReference type="PANTHER" id="PTHR34599:SF1">
    <property type="entry name" value="PHOSPHATIDIC ACID PHOSPHATASE TYPE 2_HALOPEROXIDASE DOMAIN-CONTAINING PROTEIN"/>
    <property type="match status" value="1"/>
</dbReference>
<dbReference type="SUPFAM" id="SSF48317">
    <property type="entry name" value="Acid phosphatase/Vanadium-dependent haloperoxidase"/>
    <property type="match status" value="1"/>
</dbReference>
<dbReference type="GO" id="GO:0004601">
    <property type="term" value="F:peroxidase activity"/>
    <property type="evidence" value="ECO:0007669"/>
    <property type="project" value="InterPro"/>
</dbReference>
<protein>
    <submittedName>
        <fullName evidence="4">Vanadium-dependent haloperoxidase</fullName>
    </submittedName>
</protein>
<dbReference type="Pfam" id="PF01569">
    <property type="entry name" value="PAP2"/>
    <property type="match status" value="1"/>
</dbReference>